<evidence type="ECO:0000256" key="5">
    <source>
        <dbReference type="ARBA" id="ARBA00022884"/>
    </source>
</evidence>
<evidence type="ECO:0000256" key="6">
    <source>
        <dbReference type="ARBA" id="ARBA00023187"/>
    </source>
</evidence>
<keyword evidence="4" id="KW-0747">Spliceosome</keyword>
<evidence type="ECO:0000256" key="8">
    <source>
        <dbReference type="ARBA" id="ARBA00023274"/>
    </source>
</evidence>
<evidence type="ECO:0000313" key="10">
    <source>
        <dbReference type="Proteomes" id="UP000469558"/>
    </source>
</evidence>
<gene>
    <name evidence="9" type="primary">sme1_0</name>
    <name evidence="9" type="ORF">LSUE1_G008033</name>
</gene>
<dbReference type="GO" id="GO:0000398">
    <property type="term" value="P:mRNA splicing, via spliceosome"/>
    <property type="evidence" value="ECO:0007669"/>
    <property type="project" value="InterPro"/>
</dbReference>
<keyword evidence="8 9" id="KW-0687">Ribonucleoprotein</keyword>
<organism evidence="9 10">
    <name type="scientific">Lachnellula suecica</name>
    <dbReference type="NCBI Taxonomy" id="602035"/>
    <lineage>
        <taxon>Eukaryota</taxon>
        <taxon>Fungi</taxon>
        <taxon>Dikarya</taxon>
        <taxon>Ascomycota</taxon>
        <taxon>Pezizomycotina</taxon>
        <taxon>Leotiomycetes</taxon>
        <taxon>Helotiales</taxon>
        <taxon>Lachnaceae</taxon>
        <taxon>Lachnellula</taxon>
    </lineage>
</organism>
<keyword evidence="7" id="KW-0539">Nucleus</keyword>
<dbReference type="GO" id="GO:0003723">
    <property type="term" value="F:RNA binding"/>
    <property type="evidence" value="ECO:0007669"/>
    <property type="project" value="UniProtKB-KW"/>
</dbReference>
<dbReference type="EMBL" id="QGMK01000486">
    <property type="protein sequence ID" value="TVY81395.1"/>
    <property type="molecule type" value="Genomic_DNA"/>
</dbReference>
<comment type="caution">
    <text evidence="9">The sequence shown here is derived from an EMBL/GenBank/DDBJ whole genome shotgun (WGS) entry which is preliminary data.</text>
</comment>
<evidence type="ECO:0000256" key="4">
    <source>
        <dbReference type="ARBA" id="ARBA00022728"/>
    </source>
</evidence>
<comment type="similarity">
    <text evidence="2">Belongs to the snRNP Sm proteins family.</text>
</comment>
<proteinExistence type="inferred from homology"/>
<dbReference type="InterPro" id="IPR027078">
    <property type="entry name" value="snRNP-E"/>
</dbReference>
<dbReference type="AlphaFoldDB" id="A0A8T9C6U2"/>
<evidence type="ECO:0000256" key="2">
    <source>
        <dbReference type="ARBA" id="ARBA00006850"/>
    </source>
</evidence>
<sequence>MQKVVARPGSNFDLGYEEASHGAGSRAQGRKVLLPPINFIFKLLRQRSTAQIWLYRQLAIRIEDKIREFDEFVNLVIDVKDAFQTEQSREVAASAGLQAKDEGTLVVQHNIQHQVSVPPGYHEYLQATAIISNLHAHSVQTPALQMSRRIPLIPAIVDDCVTTTGKAPARLTVSTYTLLALTPVGVMTGFSTAPVYIVKFRDYEDTTETLRDHDIKPIINPNKRKADGMPERRR</sequence>
<dbReference type="Gene3D" id="2.30.30.100">
    <property type="match status" value="1"/>
</dbReference>
<keyword evidence="5" id="KW-0694">RNA-binding</keyword>
<keyword evidence="6" id="KW-0508">mRNA splicing</keyword>
<comment type="subcellular location">
    <subcellularLocation>
        <location evidence="1">Nucleus</location>
    </subcellularLocation>
</comment>
<keyword evidence="3" id="KW-0507">mRNA processing</keyword>
<evidence type="ECO:0000256" key="3">
    <source>
        <dbReference type="ARBA" id="ARBA00022664"/>
    </source>
</evidence>
<keyword evidence="10" id="KW-1185">Reference proteome</keyword>
<dbReference type="OrthoDB" id="79171at2759"/>
<dbReference type="GO" id="GO:0005681">
    <property type="term" value="C:spliceosomal complex"/>
    <property type="evidence" value="ECO:0007669"/>
    <property type="project" value="UniProtKB-KW"/>
</dbReference>
<accession>A0A8T9C6U2</accession>
<dbReference type="PANTHER" id="PTHR11193">
    <property type="entry name" value="SMALL NUCLEAR RIBONUCLEOPROTEIN E"/>
    <property type="match status" value="1"/>
</dbReference>
<dbReference type="Proteomes" id="UP000469558">
    <property type="component" value="Unassembled WGS sequence"/>
</dbReference>
<name>A0A8T9C6U2_9HELO</name>
<evidence type="ECO:0000256" key="7">
    <source>
        <dbReference type="ARBA" id="ARBA00023242"/>
    </source>
</evidence>
<evidence type="ECO:0000313" key="9">
    <source>
        <dbReference type="EMBL" id="TVY81395.1"/>
    </source>
</evidence>
<evidence type="ECO:0000256" key="1">
    <source>
        <dbReference type="ARBA" id="ARBA00004123"/>
    </source>
</evidence>
<reference evidence="9 10" key="1">
    <citation type="submission" date="2018-05" db="EMBL/GenBank/DDBJ databases">
        <title>Genome sequencing and assembly of the regulated plant pathogen Lachnellula willkommii and related sister species for the development of diagnostic species identification markers.</title>
        <authorList>
            <person name="Giroux E."/>
            <person name="Bilodeau G."/>
        </authorList>
    </citation>
    <scope>NUCLEOTIDE SEQUENCE [LARGE SCALE GENOMIC DNA]</scope>
    <source>
        <strain evidence="9 10">CBS 268.59</strain>
    </source>
</reference>
<protein>
    <submittedName>
        <fullName evidence="9">Small nuclear ribonucleoprotein E</fullName>
    </submittedName>
</protein>